<evidence type="ECO:0000256" key="16">
    <source>
        <dbReference type="SAM" id="Phobius"/>
    </source>
</evidence>
<feature type="transmembrane region" description="Helical" evidence="16">
    <location>
        <begin position="833"/>
        <end position="854"/>
    </location>
</feature>
<evidence type="ECO:0000256" key="5">
    <source>
        <dbReference type="ARBA" id="ARBA00022837"/>
    </source>
</evidence>
<evidence type="ECO:0000256" key="8">
    <source>
        <dbReference type="ARBA" id="ARBA00023018"/>
    </source>
</evidence>
<dbReference type="OrthoDB" id="10012272at2759"/>
<evidence type="ECO:0000256" key="6">
    <source>
        <dbReference type="ARBA" id="ARBA00022889"/>
    </source>
</evidence>
<dbReference type="SUPFAM" id="SSF49899">
    <property type="entry name" value="Concanavalin A-like lectins/glucanases"/>
    <property type="match status" value="1"/>
</dbReference>
<evidence type="ECO:0000256" key="9">
    <source>
        <dbReference type="ARBA" id="ARBA00023136"/>
    </source>
</evidence>
<feature type="chain" id="PRO_5021755808" description="Cadherin domain-containing protein" evidence="17">
    <location>
        <begin position="23"/>
        <end position="972"/>
    </location>
</feature>
<keyword evidence="5 14" id="KW-0106">Calcium</keyword>
<dbReference type="InterPro" id="IPR015919">
    <property type="entry name" value="Cadherin-like_sf"/>
</dbReference>
<dbReference type="Pfam" id="PF00028">
    <property type="entry name" value="Cadherin"/>
    <property type="match status" value="1"/>
</dbReference>
<keyword evidence="20" id="KW-1185">Reference proteome</keyword>
<keyword evidence="7 16" id="KW-1133">Transmembrane helix</keyword>
<keyword evidence="1" id="KW-1003">Cell membrane</keyword>
<protein>
    <recommendedName>
        <fullName evidence="18">Cadherin domain-containing protein</fullName>
    </recommendedName>
</protein>
<accession>A0A553PPJ8</accession>
<dbReference type="SUPFAM" id="SSF49313">
    <property type="entry name" value="Cadherin-like"/>
    <property type="match status" value="1"/>
</dbReference>
<dbReference type="InterPro" id="IPR013320">
    <property type="entry name" value="ConA-like_dom_sf"/>
</dbReference>
<evidence type="ECO:0000256" key="17">
    <source>
        <dbReference type="SAM" id="SignalP"/>
    </source>
</evidence>
<evidence type="ECO:0000256" key="12">
    <source>
        <dbReference type="ARBA" id="ARBA00035006"/>
    </source>
</evidence>
<evidence type="ECO:0000259" key="18">
    <source>
        <dbReference type="PROSITE" id="PS50268"/>
    </source>
</evidence>
<evidence type="ECO:0000256" key="13">
    <source>
        <dbReference type="ARBA" id="ARBA00035015"/>
    </source>
</evidence>
<keyword evidence="8" id="KW-0770">Synapse</keyword>
<dbReference type="Pfam" id="PF19699">
    <property type="entry name" value="CLSTN_C"/>
    <property type="match status" value="1"/>
</dbReference>
<evidence type="ECO:0000256" key="3">
    <source>
        <dbReference type="ARBA" id="ARBA00022729"/>
    </source>
</evidence>
<keyword evidence="4" id="KW-0677">Repeat</keyword>
<dbReference type="PROSITE" id="PS50268">
    <property type="entry name" value="CADHERIN_2"/>
    <property type="match status" value="2"/>
</dbReference>
<dbReference type="CDD" id="cd11304">
    <property type="entry name" value="Cadherin_repeat"/>
    <property type="match status" value="2"/>
</dbReference>
<feature type="compositionally biased region" description="Polar residues" evidence="15">
    <location>
        <begin position="886"/>
        <end position="901"/>
    </location>
</feature>
<dbReference type="PANTHER" id="PTHR14139:SF2">
    <property type="entry name" value="CALSYNTENIN-1"/>
    <property type="match status" value="1"/>
</dbReference>
<dbReference type="FunFam" id="2.60.40.60:FF:000025">
    <property type="entry name" value="Calsyntenin 1"/>
    <property type="match status" value="1"/>
</dbReference>
<organism evidence="19 20">
    <name type="scientific">Tigriopus californicus</name>
    <name type="common">Marine copepod</name>
    <dbReference type="NCBI Taxonomy" id="6832"/>
    <lineage>
        <taxon>Eukaryota</taxon>
        <taxon>Metazoa</taxon>
        <taxon>Ecdysozoa</taxon>
        <taxon>Arthropoda</taxon>
        <taxon>Crustacea</taxon>
        <taxon>Multicrustacea</taxon>
        <taxon>Hexanauplia</taxon>
        <taxon>Copepoda</taxon>
        <taxon>Harpacticoida</taxon>
        <taxon>Harpacticidae</taxon>
        <taxon>Tigriopus</taxon>
    </lineage>
</organism>
<keyword evidence="11" id="KW-0628">Postsynaptic cell membrane</keyword>
<dbReference type="Gene3D" id="2.60.120.200">
    <property type="match status" value="1"/>
</dbReference>
<gene>
    <name evidence="19" type="ORF">TCAL_05901</name>
</gene>
<evidence type="ECO:0000256" key="7">
    <source>
        <dbReference type="ARBA" id="ARBA00022989"/>
    </source>
</evidence>
<evidence type="ECO:0000256" key="1">
    <source>
        <dbReference type="ARBA" id="ARBA00022475"/>
    </source>
</evidence>
<evidence type="ECO:0000256" key="2">
    <source>
        <dbReference type="ARBA" id="ARBA00022692"/>
    </source>
</evidence>
<keyword evidence="2 16" id="KW-0812">Transmembrane</keyword>
<evidence type="ECO:0000256" key="14">
    <source>
        <dbReference type="PROSITE-ProRule" id="PRU00043"/>
    </source>
</evidence>
<feature type="signal peptide" evidence="17">
    <location>
        <begin position="1"/>
        <end position="22"/>
    </location>
</feature>
<sequence length="972" mass="108723">MTQPKRLLSLAFGFLLAFNVQGDETFEFIQPEHGYFGTVSESETNISIDPPIKTQGKLVCKFNIIHHHDTPKPPFEISMENQDQGLAVVKTTQLLNCEEQNEYKMHVEAIACDGTYAERAILRVVINDINEFAPEFVEDSVSASVMEGVINDNIIQVKATDKDCSKQLSQICQYKIETENQPFQISDEGIISNTMPLNFTNTHKFVLSVVAKDCGDKTSSPILVIIEVRQPCRSGWTGLPSELSYTPGTGPQPLYSHSNLAFCNDDGGEKNEFCPVDSVEATLALETRHVGKGCDRDTYSISNQRILCGANEEGIKLLDDVPRTMQDTSSESDQSITRFDGNSGIEVTSKFTEAGNSLKMDTFSISTWMKHEDNLAMEKHHKEHVFCIADDHKKNRHHSALFIRNCKLVLLLRREYVNGEENIFRPAEWRWNLPQVCDNEWHHYAINVNFPHVDLVVDGDLWTPEKDNPEIIDDWPLHPVGDQMTTKISVGACWQGSENRFRHEIKGYLAGLVLLPGINENLEVLKCLHQCSESLQVPASSSIAAGMEMVSNKLGTRVTVDGSNPKDISSLVNQIAYLNTREFPSPGKRILTLSTRLNCKDGSSMALLDHKATIDVMPVPEPKIDIVGTSEIARDYDDFKLGVRIFTDVHIVMTSGSNRNGEPVNGIENRLDRCEVTVSPPLNGDHEFFDVPDDLLKSLKIQGSVSASGAVFRGAEMIYNYERLLRQVTYTNKKPAYYLNRQFKIICSEMNNRFMSNEYEQTLTVIHPTATVNKDTEESVDTNNINNQNGNHHQIYDIPHAHRGLDEQTIDEVGFKETQNSFHTGQAGAHSNVVALIAVVCVAFLAVLLILGIIRVRAGHQRSTNEDLQAEVEMAWDDSPLNITINPMQAMSNGDKTSSAAPTLHENPCSDEILGDSLVDGMDSDDDVDDDDSYGEDEEDDDLGSDDIHSRPVVMSKTARRKQRLEWDDQDL</sequence>
<feature type="domain" description="Cadherin" evidence="18">
    <location>
        <begin position="61"/>
        <end position="136"/>
    </location>
</feature>
<name>A0A553PPJ8_TIGCA</name>
<feature type="compositionally biased region" description="Acidic residues" evidence="15">
    <location>
        <begin position="922"/>
        <end position="945"/>
    </location>
</feature>
<evidence type="ECO:0000313" key="20">
    <source>
        <dbReference type="Proteomes" id="UP000318571"/>
    </source>
</evidence>
<dbReference type="GO" id="GO:0005509">
    <property type="term" value="F:calcium ion binding"/>
    <property type="evidence" value="ECO:0007669"/>
    <property type="project" value="UniProtKB-UniRule"/>
</dbReference>
<comment type="subcellular location">
    <subcellularLocation>
        <location evidence="12">Postsynaptic cell membrane</location>
        <topology evidence="12">Single-pass type I membrane protein</topology>
    </subcellularLocation>
</comment>
<dbReference type="STRING" id="6832.A0A553PPJ8"/>
<keyword evidence="6" id="KW-0130">Cell adhesion</keyword>
<evidence type="ECO:0000256" key="10">
    <source>
        <dbReference type="ARBA" id="ARBA00023180"/>
    </source>
</evidence>
<dbReference type="GO" id="GO:0009986">
    <property type="term" value="C:cell surface"/>
    <property type="evidence" value="ECO:0007669"/>
    <property type="project" value="TreeGrafter"/>
</dbReference>
<comment type="caution">
    <text evidence="19">The sequence shown here is derived from an EMBL/GenBank/DDBJ whole genome shotgun (WGS) entry which is preliminary data.</text>
</comment>
<dbReference type="Gene3D" id="2.60.40.60">
    <property type="entry name" value="Cadherins"/>
    <property type="match status" value="2"/>
</dbReference>
<comment type="similarity">
    <text evidence="13">Belongs to the calsyntenin family.</text>
</comment>
<evidence type="ECO:0000256" key="15">
    <source>
        <dbReference type="SAM" id="MobiDB-lite"/>
    </source>
</evidence>
<keyword evidence="10" id="KW-0325">Glycoprotein</keyword>
<dbReference type="EMBL" id="VCGU01000002">
    <property type="protein sequence ID" value="TRY79600.1"/>
    <property type="molecule type" value="Genomic_DNA"/>
</dbReference>
<proteinExistence type="inferred from homology"/>
<keyword evidence="3 17" id="KW-0732">Signal</keyword>
<dbReference type="AlphaFoldDB" id="A0A553PPJ8"/>
<dbReference type="OMA" id="YTVQCAM"/>
<evidence type="ECO:0000256" key="11">
    <source>
        <dbReference type="ARBA" id="ARBA00023257"/>
    </source>
</evidence>
<evidence type="ECO:0000313" key="19">
    <source>
        <dbReference type="EMBL" id="TRY79600.1"/>
    </source>
</evidence>
<feature type="region of interest" description="Disordered" evidence="15">
    <location>
        <begin position="886"/>
        <end position="972"/>
    </location>
</feature>
<dbReference type="GO" id="GO:0045211">
    <property type="term" value="C:postsynaptic membrane"/>
    <property type="evidence" value="ECO:0007669"/>
    <property type="project" value="UniProtKB-SubCell"/>
</dbReference>
<evidence type="ECO:0000256" key="4">
    <source>
        <dbReference type="ARBA" id="ARBA00022737"/>
    </source>
</evidence>
<dbReference type="SMART" id="SM00112">
    <property type="entry name" value="CA"/>
    <property type="match status" value="2"/>
</dbReference>
<dbReference type="PANTHER" id="PTHR14139">
    <property type="entry name" value="CALSYNTENIN"/>
    <property type="match status" value="1"/>
</dbReference>
<dbReference type="InterPro" id="IPR002126">
    <property type="entry name" value="Cadherin-like_dom"/>
</dbReference>
<keyword evidence="9 16" id="KW-0472">Membrane</keyword>
<reference evidence="19 20" key="1">
    <citation type="journal article" date="2018" name="Nat. Ecol. Evol.">
        <title>Genomic signatures of mitonuclear coevolution across populations of Tigriopus californicus.</title>
        <authorList>
            <person name="Barreto F.S."/>
            <person name="Watson E.T."/>
            <person name="Lima T.G."/>
            <person name="Willett C.S."/>
            <person name="Edmands S."/>
            <person name="Li W."/>
            <person name="Burton R.S."/>
        </authorList>
    </citation>
    <scope>NUCLEOTIDE SEQUENCE [LARGE SCALE GENOMIC DNA]</scope>
    <source>
        <strain evidence="19 20">San Diego</strain>
    </source>
</reference>
<dbReference type="GO" id="GO:0007156">
    <property type="term" value="P:homophilic cell adhesion via plasma membrane adhesion molecules"/>
    <property type="evidence" value="ECO:0007669"/>
    <property type="project" value="InterPro"/>
</dbReference>
<dbReference type="GO" id="GO:0050806">
    <property type="term" value="P:positive regulation of synaptic transmission"/>
    <property type="evidence" value="ECO:0007669"/>
    <property type="project" value="TreeGrafter"/>
</dbReference>
<feature type="domain" description="Cadherin" evidence="18">
    <location>
        <begin position="137"/>
        <end position="242"/>
    </location>
</feature>
<dbReference type="GO" id="GO:0051965">
    <property type="term" value="P:positive regulation of synapse assembly"/>
    <property type="evidence" value="ECO:0007669"/>
    <property type="project" value="TreeGrafter"/>
</dbReference>
<dbReference type="Proteomes" id="UP000318571">
    <property type="component" value="Chromosome 6"/>
</dbReference>
<dbReference type="InterPro" id="IPR045588">
    <property type="entry name" value="CLSTN_C"/>
</dbReference>